<dbReference type="HOGENOM" id="CLU_006320_4_5_1"/>
<dbReference type="GO" id="GO:0006886">
    <property type="term" value="P:intracellular protein transport"/>
    <property type="evidence" value="ECO:0007669"/>
    <property type="project" value="InterPro"/>
</dbReference>
<dbReference type="SUPFAM" id="SSF48371">
    <property type="entry name" value="ARM repeat"/>
    <property type="match status" value="1"/>
</dbReference>
<keyword evidence="3" id="KW-0813">Transport</keyword>
<protein>
    <submittedName>
        <fullName evidence="8">Adaptin amine-terminal region protein</fullName>
    </submittedName>
</protein>
<dbReference type="GO" id="GO:0030131">
    <property type="term" value="C:clathrin adaptor complex"/>
    <property type="evidence" value="ECO:0007669"/>
    <property type="project" value="InterPro"/>
</dbReference>
<feature type="region of interest" description="Disordered" evidence="6">
    <location>
        <begin position="643"/>
        <end position="671"/>
    </location>
</feature>
<dbReference type="GeneID" id="7843648"/>
<dbReference type="SMART" id="SM01020">
    <property type="entry name" value="B2-adapt-app_C"/>
    <property type="match status" value="1"/>
</dbReference>
<dbReference type="EMBL" id="GG662718">
    <property type="protein sequence ID" value="EAR93964.2"/>
    <property type="molecule type" value="Genomic_DNA"/>
</dbReference>
<feature type="compositionally biased region" description="Basic and acidic residues" evidence="6">
    <location>
        <begin position="643"/>
        <end position="655"/>
    </location>
</feature>
<dbReference type="InterPro" id="IPR015151">
    <property type="entry name" value="B-adaptin_app_sub_C"/>
</dbReference>
<dbReference type="OrthoDB" id="10254310at2759"/>
<dbReference type="InterPro" id="IPR011989">
    <property type="entry name" value="ARM-like"/>
</dbReference>
<dbReference type="InterPro" id="IPR026739">
    <property type="entry name" value="AP_beta"/>
</dbReference>
<dbReference type="InParanoid" id="Q23C04"/>
<evidence type="ECO:0000256" key="3">
    <source>
        <dbReference type="ARBA" id="ARBA00022448"/>
    </source>
</evidence>
<keyword evidence="4" id="KW-0653">Protein transport</keyword>
<evidence type="ECO:0000313" key="8">
    <source>
        <dbReference type="EMBL" id="EAR93964.2"/>
    </source>
</evidence>
<dbReference type="RefSeq" id="XP_001014209.2">
    <property type="nucleotide sequence ID" value="XM_001014209.2"/>
</dbReference>
<dbReference type="eggNOG" id="KOG1061">
    <property type="taxonomic scope" value="Eukaryota"/>
</dbReference>
<dbReference type="InterPro" id="IPR016024">
    <property type="entry name" value="ARM-type_fold"/>
</dbReference>
<dbReference type="InterPro" id="IPR012295">
    <property type="entry name" value="TBP_dom_sf"/>
</dbReference>
<feature type="compositionally biased region" description="Polar residues" evidence="6">
    <location>
        <begin position="659"/>
        <end position="671"/>
    </location>
</feature>
<dbReference type="GO" id="GO:0016192">
    <property type="term" value="P:vesicle-mediated transport"/>
    <property type="evidence" value="ECO:0007669"/>
    <property type="project" value="InterPro"/>
</dbReference>
<dbReference type="Gene3D" id="1.25.10.10">
    <property type="entry name" value="Leucine-rich Repeat Variant"/>
    <property type="match status" value="1"/>
</dbReference>
<dbReference type="KEGG" id="tet:TTHERM_00225780"/>
<dbReference type="Pfam" id="PF09066">
    <property type="entry name" value="B2-adapt-app_C"/>
    <property type="match status" value="1"/>
</dbReference>
<dbReference type="STRING" id="312017.Q23C04"/>
<evidence type="ECO:0000259" key="7">
    <source>
        <dbReference type="SMART" id="SM01020"/>
    </source>
</evidence>
<feature type="region of interest" description="Disordered" evidence="6">
    <location>
        <begin position="1"/>
        <end position="51"/>
    </location>
</feature>
<proteinExistence type="inferred from homology"/>
<sequence length="842" mass="95691">MQGVVYSNNKSSSSSSSSASNSKNTASTKNGPNQIGGAKTAQKSQQYFDQPKRGEVDELREILKKHMFDRDEKKKRDLVKKVIAYMTLGIDVSKLFDQMVIVSQTADLVQKKMIYLYLTNYAEQNPDTALMAINTFIKDCDNKDPKVKGLALRSLCSLRFSGSFEYLIPAINKALQDIDPYVRKTAIMGCVKVFYMNPEVIKNKEIIDTLYKMIKDPDALVMQNAICALNEILADEGGIKTYRQMIIHLLNNLKNFNNWGQTIVLQLVAKYTPINEEEMYDIMNLLDERLKQSCISVVLGTIKVFMNFTQNNQKIYNSVFKRVKTPLITLMSSTETTGSFEITYPVLCHINLITSKGGASFFQDDFKQFYCKADEPTYIKFMKLNIISNLANEINIGDIMNELGEYVTDVDSELAKESIRTLGKIACRIQEMATPIIKQLSNFINMKQDYITNNTLVAFQQILRKYPQVFKEIVECIPECFDYATETESKCALLWILGEFSNQITDAPYHLINFISNEQSEHIDVKQTYLVTCIKIFLRTPDEMRDTLGQAFQSFLGKDESIDLKDRAAFFYRAMQDDIEGFKKIMLNEHSNPVEKYCEEKEESEEQTNFDFNTLAVIYKKSQDKFIKPFSYFALQRNKEAAEEKMDEEKQKEEASADAPTQQVAAETPTAAKQNTADLIDMGEEQNHQASNQAQQGNSTPLNLLDMDDGFGAPKLSGLEASDLVLNFSVDPDDYEPAWNSLNEGAVNTKLVNPGVHLTENVVEELFKQHRIYSAAQGEEDDTLKFYLYAKHQSTGNVVYMEFDLNTASRVLSLCTRCANEEIAAFFSKFVLGFLKDKGIIN</sequence>
<dbReference type="Gene3D" id="3.30.310.10">
    <property type="entry name" value="TATA-Binding Protein"/>
    <property type="match status" value="1"/>
</dbReference>
<keyword evidence="9" id="KW-1185">Reference proteome</keyword>
<comment type="subcellular location">
    <subcellularLocation>
        <location evidence="1">Endomembrane system</location>
    </subcellularLocation>
</comment>
<keyword evidence="5" id="KW-0472">Membrane</keyword>
<reference evidence="9" key="1">
    <citation type="journal article" date="2006" name="PLoS Biol.">
        <title>Macronuclear genome sequence of the ciliate Tetrahymena thermophila, a model eukaryote.</title>
        <authorList>
            <person name="Eisen J.A."/>
            <person name="Coyne R.S."/>
            <person name="Wu M."/>
            <person name="Wu D."/>
            <person name="Thiagarajan M."/>
            <person name="Wortman J.R."/>
            <person name="Badger J.H."/>
            <person name="Ren Q."/>
            <person name="Amedeo P."/>
            <person name="Jones K.M."/>
            <person name="Tallon L.J."/>
            <person name="Delcher A.L."/>
            <person name="Salzberg S.L."/>
            <person name="Silva J.C."/>
            <person name="Haas B.J."/>
            <person name="Majoros W.H."/>
            <person name="Farzad M."/>
            <person name="Carlton J.M."/>
            <person name="Smith R.K. Jr."/>
            <person name="Garg J."/>
            <person name="Pearlman R.E."/>
            <person name="Karrer K.M."/>
            <person name="Sun L."/>
            <person name="Manning G."/>
            <person name="Elde N.C."/>
            <person name="Turkewitz A.P."/>
            <person name="Asai D.J."/>
            <person name="Wilkes D.E."/>
            <person name="Wang Y."/>
            <person name="Cai H."/>
            <person name="Collins K."/>
            <person name="Stewart B.A."/>
            <person name="Lee S.R."/>
            <person name="Wilamowska K."/>
            <person name="Weinberg Z."/>
            <person name="Ruzzo W.L."/>
            <person name="Wloga D."/>
            <person name="Gaertig J."/>
            <person name="Frankel J."/>
            <person name="Tsao C.-C."/>
            <person name="Gorovsky M.A."/>
            <person name="Keeling P.J."/>
            <person name="Waller R.F."/>
            <person name="Patron N.J."/>
            <person name="Cherry J.M."/>
            <person name="Stover N.A."/>
            <person name="Krieger C.J."/>
            <person name="del Toro C."/>
            <person name="Ryder H.F."/>
            <person name="Williamson S.C."/>
            <person name="Barbeau R.A."/>
            <person name="Hamilton E.P."/>
            <person name="Orias E."/>
        </authorList>
    </citation>
    <scope>NUCLEOTIDE SEQUENCE [LARGE SCALE GENOMIC DNA]</scope>
    <source>
        <strain evidence="9">SB210</strain>
    </source>
</reference>
<organism evidence="8 9">
    <name type="scientific">Tetrahymena thermophila (strain SB210)</name>
    <dbReference type="NCBI Taxonomy" id="312017"/>
    <lineage>
        <taxon>Eukaryota</taxon>
        <taxon>Sar</taxon>
        <taxon>Alveolata</taxon>
        <taxon>Ciliophora</taxon>
        <taxon>Intramacronucleata</taxon>
        <taxon>Oligohymenophorea</taxon>
        <taxon>Hymenostomatida</taxon>
        <taxon>Tetrahymenina</taxon>
        <taxon>Tetrahymenidae</taxon>
        <taxon>Tetrahymena</taxon>
    </lineage>
</organism>
<evidence type="ECO:0000256" key="6">
    <source>
        <dbReference type="SAM" id="MobiDB-lite"/>
    </source>
</evidence>
<accession>Q23C04</accession>
<name>Q23C04_TETTS</name>
<gene>
    <name evidence="8" type="ORF">TTHERM_00225780</name>
</gene>
<dbReference type="Proteomes" id="UP000009168">
    <property type="component" value="Unassembled WGS sequence"/>
</dbReference>
<evidence type="ECO:0000256" key="4">
    <source>
        <dbReference type="ARBA" id="ARBA00022927"/>
    </source>
</evidence>
<feature type="compositionally biased region" description="Low complexity" evidence="6">
    <location>
        <begin position="7"/>
        <end position="30"/>
    </location>
</feature>
<dbReference type="AlphaFoldDB" id="Q23C04"/>
<feature type="domain" description="Beta-adaptin appendage C-terminal subdomain" evidence="7">
    <location>
        <begin position="724"/>
        <end position="836"/>
    </location>
</feature>
<comment type="similarity">
    <text evidence="2">Belongs to the adaptor complexes large subunit family.</text>
</comment>
<dbReference type="InterPro" id="IPR002553">
    <property type="entry name" value="Clathrin/coatomer_adapt-like_N"/>
</dbReference>
<evidence type="ECO:0000256" key="5">
    <source>
        <dbReference type="ARBA" id="ARBA00023136"/>
    </source>
</evidence>
<dbReference type="PANTHER" id="PTHR11134">
    <property type="entry name" value="ADAPTOR COMPLEX SUBUNIT BETA FAMILY MEMBER"/>
    <property type="match status" value="1"/>
</dbReference>
<evidence type="ECO:0000313" key="9">
    <source>
        <dbReference type="Proteomes" id="UP000009168"/>
    </source>
</evidence>
<dbReference type="FunFam" id="1.25.10.10:FF:000113">
    <property type="entry name" value="Beta-adaptin-like protein A"/>
    <property type="match status" value="1"/>
</dbReference>
<evidence type="ECO:0000256" key="2">
    <source>
        <dbReference type="ARBA" id="ARBA00006613"/>
    </source>
</evidence>
<dbReference type="GO" id="GO:0012505">
    <property type="term" value="C:endomembrane system"/>
    <property type="evidence" value="ECO:0007669"/>
    <property type="project" value="UniProtKB-SubCell"/>
</dbReference>
<dbReference type="FunCoup" id="Q23C04">
    <property type="interactions" value="254"/>
</dbReference>
<evidence type="ECO:0000256" key="1">
    <source>
        <dbReference type="ARBA" id="ARBA00004308"/>
    </source>
</evidence>
<dbReference type="Pfam" id="PF01602">
    <property type="entry name" value="Adaptin_N"/>
    <property type="match status" value="1"/>
</dbReference>